<proteinExistence type="predicted"/>
<name>A0A816D6W8_ADIRI</name>
<evidence type="ECO:0000256" key="1">
    <source>
        <dbReference type="SAM" id="MobiDB-lite"/>
    </source>
</evidence>
<organism evidence="2 3">
    <name type="scientific">Adineta ricciae</name>
    <name type="common">Rotifer</name>
    <dbReference type="NCBI Taxonomy" id="249248"/>
    <lineage>
        <taxon>Eukaryota</taxon>
        <taxon>Metazoa</taxon>
        <taxon>Spiralia</taxon>
        <taxon>Gnathifera</taxon>
        <taxon>Rotifera</taxon>
        <taxon>Eurotatoria</taxon>
        <taxon>Bdelloidea</taxon>
        <taxon>Adinetida</taxon>
        <taxon>Adinetidae</taxon>
        <taxon>Adineta</taxon>
    </lineage>
</organism>
<feature type="compositionally biased region" description="Polar residues" evidence="1">
    <location>
        <begin position="1"/>
        <end position="17"/>
    </location>
</feature>
<dbReference type="Proteomes" id="UP000663828">
    <property type="component" value="Unassembled WGS sequence"/>
</dbReference>
<feature type="compositionally biased region" description="Polar residues" evidence="1">
    <location>
        <begin position="441"/>
        <end position="451"/>
    </location>
</feature>
<evidence type="ECO:0000313" key="2">
    <source>
        <dbReference type="EMBL" id="CAF1629266.1"/>
    </source>
</evidence>
<feature type="compositionally biased region" description="Low complexity" evidence="1">
    <location>
        <begin position="686"/>
        <end position="700"/>
    </location>
</feature>
<feature type="region of interest" description="Disordered" evidence="1">
    <location>
        <begin position="517"/>
        <end position="620"/>
    </location>
</feature>
<feature type="compositionally biased region" description="Polar residues" evidence="1">
    <location>
        <begin position="517"/>
        <end position="586"/>
    </location>
</feature>
<feature type="compositionally biased region" description="Low complexity" evidence="1">
    <location>
        <begin position="608"/>
        <end position="620"/>
    </location>
</feature>
<keyword evidence="3" id="KW-1185">Reference proteome</keyword>
<accession>A0A816D6W8</accession>
<reference evidence="2" key="1">
    <citation type="submission" date="2021-02" db="EMBL/GenBank/DDBJ databases">
        <authorList>
            <person name="Nowell W R."/>
        </authorList>
    </citation>
    <scope>NUCLEOTIDE SEQUENCE</scope>
</reference>
<feature type="region of interest" description="Disordered" evidence="1">
    <location>
        <begin position="654"/>
        <end position="715"/>
    </location>
</feature>
<feature type="compositionally biased region" description="Low complexity" evidence="1">
    <location>
        <begin position="288"/>
        <end position="302"/>
    </location>
</feature>
<sequence>MSTSQSVSTQNDTNRFDGTSVAPDERRVDLSSVSFSESTNLLSELRSTESSVTARSSRETVTEIGSTEISTTEQDTDIQSSTLHVNAITSKANSEILNTATLTTIVVDSSSRTENFFSTAATVSELTNNEHVVVTTVASTFDDTLTGSDKPEPDLSTASRITVRTGSATMYEAASVIVPTTEENTSIQPSTTHINAIAPDASGETSTTTTVTTIKYNGSSISTSPFNEDSVEKQSTTERLTLSDSTEFDAIPSTTVSHILDHSSTAQNALASSASFLSQSTDPLNILTSTESSITSETVSPTLPTTERSDIDQSSNFEIEKTASHGNNKPSTSTILLTTITDDTSSVTNRREHDLLTVHDTIITSSTYHSQSNKVPDTFSATELSIAPQTGSETDSTKLSTALVNTSPLQEELYSIDHTSIMSQSTSEFLTVSDSIGTSQIMKSNPTLSPDHSTKERSMSTNSFIDSTSTILDKEKSTSTVEISSHQPNANNFEHSTTYLTQQGVFSTISASSTHSNADSVTLSEDTSVNPGVTTDSHNKQATLPSPQNHMYSTTKEISPTSVSTDSNPSLTDAKTSLSLNISQSTETDHTTTKVKSSTASQIDDETTTSPTSSTIEQISTNTTTTSSLLAVLTSNYHSNPDFTTKHEIRSTLLTDSQQTDKLTKSPTGSTSFNSIQSTTNSSNGTLPTPTTRTEQTSRTIASSTDILNTTSTSP</sequence>
<gene>
    <name evidence="2" type="ORF">XAT740_LOCUS51372</name>
</gene>
<evidence type="ECO:0000313" key="3">
    <source>
        <dbReference type="Proteomes" id="UP000663828"/>
    </source>
</evidence>
<feature type="compositionally biased region" description="Polar residues" evidence="1">
    <location>
        <begin position="701"/>
        <end position="715"/>
    </location>
</feature>
<dbReference type="AlphaFoldDB" id="A0A816D6W8"/>
<feature type="region of interest" description="Disordered" evidence="1">
    <location>
        <begin position="441"/>
        <end position="463"/>
    </location>
</feature>
<feature type="compositionally biased region" description="Polar residues" evidence="1">
    <location>
        <begin position="654"/>
        <end position="685"/>
    </location>
</feature>
<protein>
    <submittedName>
        <fullName evidence="2">Uncharacterized protein</fullName>
    </submittedName>
</protein>
<feature type="region of interest" description="Disordered" evidence="1">
    <location>
        <begin position="1"/>
        <end position="29"/>
    </location>
</feature>
<feature type="region of interest" description="Disordered" evidence="1">
    <location>
        <begin position="288"/>
        <end position="314"/>
    </location>
</feature>
<dbReference type="EMBL" id="CAJNOR010008146">
    <property type="protein sequence ID" value="CAF1629266.1"/>
    <property type="molecule type" value="Genomic_DNA"/>
</dbReference>
<comment type="caution">
    <text evidence="2">The sequence shown here is derived from an EMBL/GenBank/DDBJ whole genome shotgun (WGS) entry which is preliminary data.</text>
</comment>